<feature type="region of interest" description="Disordered" evidence="1">
    <location>
        <begin position="209"/>
        <end position="259"/>
    </location>
</feature>
<dbReference type="AlphaFoldDB" id="A0A371CM80"/>
<evidence type="ECO:0000256" key="1">
    <source>
        <dbReference type="SAM" id="MobiDB-lite"/>
    </source>
</evidence>
<keyword evidence="3" id="KW-1185">Reference proteome</keyword>
<reference evidence="2 3" key="1">
    <citation type="journal article" date="2018" name="Biotechnol. Biofuels">
        <title>Integrative visual omics of the white-rot fungus Polyporus brumalis exposes the biotechnological potential of its oxidative enzymes for delignifying raw plant biomass.</title>
        <authorList>
            <person name="Miyauchi S."/>
            <person name="Rancon A."/>
            <person name="Drula E."/>
            <person name="Hage H."/>
            <person name="Chaduli D."/>
            <person name="Favel A."/>
            <person name="Grisel S."/>
            <person name="Henrissat B."/>
            <person name="Herpoel-Gimbert I."/>
            <person name="Ruiz-Duenas F.J."/>
            <person name="Chevret D."/>
            <person name="Hainaut M."/>
            <person name="Lin J."/>
            <person name="Wang M."/>
            <person name="Pangilinan J."/>
            <person name="Lipzen A."/>
            <person name="Lesage-Meessen L."/>
            <person name="Navarro D."/>
            <person name="Riley R."/>
            <person name="Grigoriev I.V."/>
            <person name="Zhou S."/>
            <person name="Raouche S."/>
            <person name="Rosso M.N."/>
        </authorList>
    </citation>
    <scope>NUCLEOTIDE SEQUENCE [LARGE SCALE GENOMIC DNA]</scope>
    <source>
        <strain evidence="2 3">BRFM 1820</strain>
    </source>
</reference>
<sequence>MSLSAGEEYTDSDRFRLRASDLGLRAQLELSSMSAGKRYHRLVTVGVCMRRARARLVVRVQRLPRPLELMVRRLASRARAWLRKPRCLSRRRSTSALLTFARSARENLPSRPRTVVDFHRAGRRYVTANVRLAVVDLPLEPRSPSYDPSRRAQIELPRTDAVAAASSLGPRYLPLLVRSSSAFALRAAQRIEGLARFELAGRASREACASSSNAPRYANASAPSHPTGAPADGGRTARPPETGSPSRRKPPYIQGALSS</sequence>
<gene>
    <name evidence="2" type="ORF">OH76DRAFT_219151</name>
</gene>
<organism evidence="2 3">
    <name type="scientific">Lentinus brumalis</name>
    <dbReference type="NCBI Taxonomy" id="2498619"/>
    <lineage>
        <taxon>Eukaryota</taxon>
        <taxon>Fungi</taxon>
        <taxon>Dikarya</taxon>
        <taxon>Basidiomycota</taxon>
        <taxon>Agaricomycotina</taxon>
        <taxon>Agaricomycetes</taxon>
        <taxon>Polyporales</taxon>
        <taxon>Polyporaceae</taxon>
        <taxon>Lentinus</taxon>
    </lineage>
</organism>
<name>A0A371CM80_9APHY</name>
<protein>
    <submittedName>
        <fullName evidence="2">Uncharacterized protein</fullName>
    </submittedName>
</protein>
<evidence type="ECO:0000313" key="3">
    <source>
        <dbReference type="Proteomes" id="UP000256964"/>
    </source>
</evidence>
<dbReference type="EMBL" id="KZ857514">
    <property type="protein sequence ID" value="RDX41380.1"/>
    <property type="molecule type" value="Genomic_DNA"/>
</dbReference>
<accession>A0A371CM80</accession>
<dbReference type="Proteomes" id="UP000256964">
    <property type="component" value="Unassembled WGS sequence"/>
</dbReference>
<proteinExistence type="predicted"/>
<evidence type="ECO:0000313" key="2">
    <source>
        <dbReference type="EMBL" id="RDX41380.1"/>
    </source>
</evidence>